<feature type="transmembrane region" description="Helical" evidence="1">
    <location>
        <begin position="59"/>
        <end position="79"/>
    </location>
</feature>
<feature type="transmembrane region" description="Helical" evidence="1">
    <location>
        <begin position="20"/>
        <end position="39"/>
    </location>
</feature>
<dbReference type="STRING" id="572544.Ilyop_0812"/>
<reference evidence="2 3" key="1">
    <citation type="journal article" date="2010" name="Stand. Genomic Sci.">
        <title>Complete genome sequence of Ilyobacter polytropus type strain (CuHbu1).</title>
        <authorList>
            <person name="Sikorski J."/>
            <person name="Chertkov O."/>
            <person name="Lapidus A."/>
            <person name="Nolan M."/>
            <person name="Lucas S."/>
            <person name="Del Rio T.G."/>
            <person name="Tice H."/>
            <person name="Cheng J.F."/>
            <person name="Tapia R."/>
            <person name="Han C."/>
            <person name="Goodwin L."/>
            <person name="Pitluck S."/>
            <person name="Liolios K."/>
            <person name="Ivanova N."/>
            <person name="Mavromatis K."/>
            <person name="Mikhailova N."/>
            <person name="Pati A."/>
            <person name="Chen A."/>
            <person name="Palaniappan K."/>
            <person name="Land M."/>
            <person name="Hauser L."/>
            <person name="Chang Y.J."/>
            <person name="Jeffries C.D."/>
            <person name="Brambilla E."/>
            <person name="Yasawong M."/>
            <person name="Rohde M."/>
            <person name="Pukall R."/>
            <person name="Spring S."/>
            <person name="Goker M."/>
            <person name="Woyke T."/>
            <person name="Bristow J."/>
            <person name="Eisen J.A."/>
            <person name="Markowitz V."/>
            <person name="Hugenholtz P."/>
            <person name="Kyrpides N.C."/>
            <person name="Klenk H.P."/>
        </authorList>
    </citation>
    <scope>NUCLEOTIDE SEQUENCE [LARGE SCALE GENOMIC DNA]</scope>
    <source>
        <strain evidence="3">ATCC 51220 / DSM 2926 / LMG 16218 / CuHBu1</strain>
    </source>
</reference>
<dbReference type="RefSeq" id="WP_013387268.1">
    <property type="nucleotide sequence ID" value="NC_014632.1"/>
</dbReference>
<keyword evidence="1" id="KW-0812">Transmembrane</keyword>
<feature type="transmembrane region" description="Helical" evidence="1">
    <location>
        <begin position="91"/>
        <end position="108"/>
    </location>
</feature>
<evidence type="ECO:0000256" key="1">
    <source>
        <dbReference type="SAM" id="Phobius"/>
    </source>
</evidence>
<protein>
    <submittedName>
        <fullName evidence="2">Uncharacterized protein</fullName>
    </submittedName>
</protein>
<feature type="transmembrane region" description="Helical" evidence="1">
    <location>
        <begin position="161"/>
        <end position="181"/>
    </location>
</feature>
<dbReference type="OrthoDB" id="451488at2"/>
<dbReference type="Proteomes" id="UP000006875">
    <property type="component" value="Chromosome"/>
</dbReference>
<keyword evidence="1" id="KW-0472">Membrane</keyword>
<keyword evidence="1" id="KW-1133">Transmembrane helix</keyword>
<proteinExistence type="predicted"/>
<dbReference type="EMBL" id="CP002281">
    <property type="protein sequence ID" value="ADO82598.1"/>
    <property type="molecule type" value="Genomic_DNA"/>
</dbReference>
<gene>
    <name evidence="2" type="ordered locus">Ilyop_0812</name>
</gene>
<organism evidence="2 3">
    <name type="scientific">Ilyobacter polytropus (strain ATCC 51220 / DSM 2926 / LMG 16218 / CuHBu1)</name>
    <dbReference type="NCBI Taxonomy" id="572544"/>
    <lineage>
        <taxon>Bacteria</taxon>
        <taxon>Fusobacteriati</taxon>
        <taxon>Fusobacteriota</taxon>
        <taxon>Fusobacteriia</taxon>
        <taxon>Fusobacteriales</taxon>
        <taxon>Fusobacteriaceae</taxon>
        <taxon>Ilyobacter</taxon>
    </lineage>
</organism>
<keyword evidence="3" id="KW-1185">Reference proteome</keyword>
<dbReference type="AlphaFoldDB" id="E3H7B7"/>
<sequence>MEKFSLSVSVYSKKIKIIHYLFLLLFFMNLLSIFFKYILGHPHVYGFVPLFDFDSENNIPTYFSSIILLISAVLLKIIAIFKKSISDDFHLNWSVLSFIFLWMSVDELSKIHELLSGPIKNLFDLPRIFNYAWVILGTLFILILFIFYYKFLLNLPKKTMFYFVVAGLVFVTGAIGVETISGYYRYVSVEKDFVYIIMITIEESFEMLGVIIFINGLFQYAEDNISRIKLKFEP</sequence>
<feature type="transmembrane region" description="Helical" evidence="1">
    <location>
        <begin position="193"/>
        <end position="218"/>
    </location>
</feature>
<evidence type="ECO:0000313" key="3">
    <source>
        <dbReference type="Proteomes" id="UP000006875"/>
    </source>
</evidence>
<dbReference type="KEGG" id="ipo:Ilyop_0812"/>
<accession>E3H7B7</accession>
<evidence type="ECO:0000313" key="2">
    <source>
        <dbReference type="EMBL" id="ADO82598.1"/>
    </source>
</evidence>
<name>E3H7B7_ILYPC</name>
<feature type="transmembrane region" description="Helical" evidence="1">
    <location>
        <begin position="128"/>
        <end position="149"/>
    </location>
</feature>
<dbReference type="HOGENOM" id="CLU_072761_0_0_0"/>
<dbReference type="eggNOG" id="ENOG5031B6Q">
    <property type="taxonomic scope" value="Bacteria"/>
</dbReference>